<dbReference type="Proteomes" id="UP000018766">
    <property type="component" value="Unassembled WGS sequence"/>
</dbReference>
<dbReference type="AlphaFoldDB" id="V8GA68"/>
<evidence type="ECO:0000313" key="2">
    <source>
        <dbReference type="Proteomes" id="UP000018766"/>
    </source>
</evidence>
<comment type="caution">
    <text evidence="1">The sequence shown here is derived from an EMBL/GenBank/DDBJ whole genome shotgun (WGS) entry which is preliminary data.</text>
</comment>
<evidence type="ECO:0000313" key="1">
    <source>
        <dbReference type="EMBL" id="ETD72991.1"/>
    </source>
</evidence>
<accession>V8GA68</accession>
<protein>
    <submittedName>
        <fullName evidence="1">Uncharacterized protein</fullName>
    </submittedName>
</protein>
<proteinExistence type="predicted"/>
<gene>
    <name evidence="1" type="ORF">V757_01030</name>
</gene>
<name>V8GA68_9BURK</name>
<sequence>MNNLQIRVSDVHLLVEQARELLLKAFPELSLDRIDSLLLRLFKDGAVSPFSTTRSAGEDITSFELVLTLNVVGILEFCRTVTALDAND</sequence>
<reference evidence="1 2" key="1">
    <citation type="submission" date="2013-11" db="EMBL/GenBank/DDBJ databases">
        <title>Genomic analysis of Pelistega sp. HM-7.</title>
        <authorList>
            <person name="Kumbhare S.V."/>
            <person name="Shetty S.A."/>
            <person name="Sharma O."/>
            <person name="Dhotre D.P."/>
        </authorList>
    </citation>
    <scope>NUCLEOTIDE SEQUENCE [LARGE SCALE GENOMIC DNA]</scope>
    <source>
        <strain evidence="1 2">HM-7</strain>
    </source>
</reference>
<organism evidence="1 2">
    <name type="scientific">Pelistega indica</name>
    <dbReference type="NCBI Taxonomy" id="1414851"/>
    <lineage>
        <taxon>Bacteria</taxon>
        <taxon>Pseudomonadati</taxon>
        <taxon>Pseudomonadota</taxon>
        <taxon>Betaproteobacteria</taxon>
        <taxon>Burkholderiales</taxon>
        <taxon>Alcaligenaceae</taxon>
        <taxon>Pelistega</taxon>
    </lineage>
</organism>
<dbReference type="EMBL" id="AYSV01000007">
    <property type="protein sequence ID" value="ETD72991.1"/>
    <property type="molecule type" value="Genomic_DNA"/>
</dbReference>
<keyword evidence="2" id="KW-1185">Reference proteome</keyword>
<dbReference type="RefSeq" id="WP_023948996.1">
    <property type="nucleotide sequence ID" value="NZ_AYSV01000007.1"/>
</dbReference>